<protein>
    <recommendedName>
        <fullName evidence="6">Transcription antitermination protein NusB</fullName>
    </recommendedName>
    <alternativeName>
        <fullName evidence="6">Antitermination factor NusB</fullName>
    </alternativeName>
</protein>
<sequence>MSEQEKSVRTANKRGSARLGAVQALYQMDVGGTPLTEVLQEFELYRLGKEVDEELYLPADYAYFRDIVSGVVREQRTLDPLINSALQKGWPLARIDQTMRAILRCGLYEVMFRKDVPAPVILSEYIDVAKAFFEGDEPRMVNGVLDALARNIRKDEVRAKTQ</sequence>
<keyword evidence="5 6" id="KW-0804">Transcription</keyword>
<comment type="similarity">
    <text evidence="1 6">Belongs to the NusB family.</text>
</comment>
<keyword evidence="4 6" id="KW-0805">Transcription regulation</keyword>
<name>A0A1I5B296_9HYPH</name>
<dbReference type="OrthoDB" id="9797817at2"/>
<evidence type="ECO:0000313" key="9">
    <source>
        <dbReference type="Proteomes" id="UP000199236"/>
    </source>
</evidence>
<proteinExistence type="inferred from homology"/>
<gene>
    <name evidence="6" type="primary">nusB</name>
    <name evidence="8" type="ORF">SAMN04488056_101686</name>
</gene>
<keyword evidence="3 6" id="KW-0694">RNA-binding</keyword>
<evidence type="ECO:0000256" key="5">
    <source>
        <dbReference type="ARBA" id="ARBA00023163"/>
    </source>
</evidence>
<evidence type="ECO:0000259" key="7">
    <source>
        <dbReference type="Pfam" id="PF01029"/>
    </source>
</evidence>
<accession>A0A1I5B296</accession>
<dbReference type="PANTHER" id="PTHR11078">
    <property type="entry name" value="N UTILIZATION SUBSTANCE PROTEIN B-RELATED"/>
    <property type="match status" value="1"/>
</dbReference>
<dbReference type="Proteomes" id="UP000199236">
    <property type="component" value="Unassembled WGS sequence"/>
</dbReference>
<evidence type="ECO:0000256" key="6">
    <source>
        <dbReference type="HAMAP-Rule" id="MF_00073"/>
    </source>
</evidence>
<dbReference type="InterPro" id="IPR006027">
    <property type="entry name" value="NusB_RsmB_TIM44"/>
</dbReference>
<comment type="function">
    <text evidence="6">Involved in transcription antitermination. Required for transcription of ribosomal RNA (rRNA) genes. Binds specifically to the boxA antiterminator sequence of the ribosomal RNA (rrn) operons.</text>
</comment>
<dbReference type="GO" id="GO:0031564">
    <property type="term" value="P:transcription antitermination"/>
    <property type="evidence" value="ECO:0007669"/>
    <property type="project" value="UniProtKB-KW"/>
</dbReference>
<feature type="domain" description="NusB/RsmB/TIM44" evidence="7">
    <location>
        <begin position="17"/>
        <end position="150"/>
    </location>
</feature>
<dbReference type="HAMAP" id="MF_00073">
    <property type="entry name" value="NusB"/>
    <property type="match status" value="1"/>
</dbReference>
<keyword evidence="2 6" id="KW-0889">Transcription antitermination</keyword>
<dbReference type="GO" id="GO:0003723">
    <property type="term" value="F:RNA binding"/>
    <property type="evidence" value="ECO:0007669"/>
    <property type="project" value="UniProtKB-UniRule"/>
</dbReference>
<dbReference type="EMBL" id="FOVR01000001">
    <property type="protein sequence ID" value="SFN68629.1"/>
    <property type="molecule type" value="Genomic_DNA"/>
</dbReference>
<reference evidence="8 9" key="1">
    <citation type="submission" date="2016-10" db="EMBL/GenBank/DDBJ databases">
        <authorList>
            <person name="de Groot N.N."/>
        </authorList>
    </citation>
    <scope>NUCLEOTIDE SEQUENCE [LARGE SCALE GENOMIC DNA]</scope>
    <source>
        <strain evidence="8 9">CGMCC 1.9157</strain>
    </source>
</reference>
<evidence type="ECO:0000256" key="3">
    <source>
        <dbReference type="ARBA" id="ARBA00022884"/>
    </source>
</evidence>
<evidence type="ECO:0000256" key="1">
    <source>
        <dbReference type="ARBA" id="ARBA00005952"/>
    </source>
</evidence>
<evidence type="ECO:0000256" key="4">
    <source>
        <dbReference type="ARBA" id="ARBA00023015"/>
    </source>
</evidence>
<keyword evidence="9" id="KW-1185">Reference proteome</keyword>
<dbReference type="NCBIfam" id="TIGR01951">
    <property type="entry name" value="nusB"/>
    <property type="match status" value="1"/>
</dbReference>
<evidence type="ECO:0000313" key="8">
    <source>
        <dbReference type="EMBL" id="SFN68629.1"/>
    </source>
</evidence>
<dbReference type="RefSeq" id="WP_090068807.1">
    <property type="nucleotide sequence ID" value="NZ_FOVR01000001.1"/>
</dbReference>
<dbReference type="SUPFAM" id="SSF48013">
    <property type="entry name" value="NusB-like"/>
    <property type="match status" value="1"/>
</dbReference>
<dbReference type="GO" id="GO:0005829">
    <property type="term" value="C:cytosol"/>
    <property type="evidence" value="ECO:0007669"/>
    <property type="project" value="TreeGrafter"/>
</dbReference>
<dbReference type="STRING" id="655353.SAMN04488056_101686"/>
<dbReference type="InterPro" id="IPR035926">
    <property type="entry name" value="NusB-like_sf"/>
</dbReference>
<dbReference type="GO" id="GO:0006353">
    <property type="term" value="P:DNA-templated transcription termination"/>
    <property type="evidence" value="ECO:0007669"/>
    <property type="project" value="UniProtKB-UniRule"/>
</dbReference>
<dbReference type="InterPro" id="IPR011605">
    <property type="entry name" value="NusB_fam"/>
</dbReference>
<organism evidence="8 9">
    <name type="scientific">Cohaesibacter marisflavi</name>
    <dbReference type="NCBI Taxonomy" id="655353"/>
    <lineage>
        <taxon>Bacteria</taxon>
        <taxon>Pseudomonadati</taxon>
        <taxon>Pseudomonadota</taxon>
        <taxon>Alphaproteobacteria</taxon>
        <taxon>Hyphomicrobiales</taxon>
        <taxon>Cohaesibacteraceae</taxon>
    </lineage>
</organism>
<dbReference type="Pfam" id="PF01029">
    <property type="entry name" value="NusB"/>
    <property type="match status" value="1"/>
</dbReference>
<evidence type="ECO:0000256" key="2">
    <source>
        <dbReference type="ARBA" id="ARBA00022814"/>
    </source>
</evidence>
<dbReference type="PANTHER" id="PTHR11078:SF3">
    <property type="entry name" value="ANTITERMINATION NUSB DOMAIN-CONTAINING PROTEIN"/>
    <property type="match status" value="1"/>
</dbReference>
<dbReference type="Gene3D" id="1.10.940.10">
    <property type="entry name" value="NusB-like"/>
    <property type="match status" value="1"/>
</dbReference>
<dbReference type="AlphaFoldDB" id="A0A1I5B296"/>